<dbReference type="Proteomes" id="UP000760860">
    <property type="component" value="Unassembled WGS sequence"/>
</dbReference>
<evidence type="ECO:0000313" key="6">
    <source>
        <dbReference type="EMBL" id="KAG3212829.1"/>
    </source>
</evidence>
<evidence type="ECO:0000313" key="3">
    <source>
        <dbReference type="EMBL" id="KAG2897380.1"/>
    </source>
</evidence>
<dbReference type="EMBL" id="RCMI01000801">
    <property type="protein sequence ID" value="KAG2897380.1"/>
    <property type="molecule type" value="Genomic_DNA"/>
</dbReference>
<proteinExistence type="predicted"/>
<dbReference type="VEuPathDB" id="FungiDB:PC110_g10805"/>
<accession>A0A8T1BCD5</accession>
<dbReference type="Proteomes" id="UP000736787">
    <property type="component" value="Unassembled WGS sequence"/>
</dbReference>
<evidence type="ECO:0000313" key="5">
    <source>
        <dbReference type="EMBL" id="KAG2985572.1"/>
    </source>
</evidence>
<comment type="caution">
    <text evidence="3">The sequence shown here is derived from an EMBL/GenBank/DDBJ whole genome shotgun (WGS) entry which is preliminary data.</text>
</comment>
<dbReference type="EMBL" id="RCML01000209">
    <property type="protein sequence ID" value="KAG2985572.1"/>
    <property type="molecule type" value="Genomic_DNA"/>
</dbReference>
<evidence type="ECO:0000313" key="2">
    <source>
        <dbReference type="EMBL" id="KAG2859244.1"/>
    </source>
</evidence>
<dbReference type="EMBL" id="JAENGZ010000117">
    <property type="protein sequence ID" value="KAG6968534.1"/>
    <property type="molecule type" value="Genomic_DNA"/>
</dbReference>
<dbReference type="OrthoDB" id="10361081at2759"/>
<dbReference type="AlphaFoldDB" id="A0A8T1BCD5"/>
<dbReference type="Proteomes" id="UP000735874">
    <property type="component" value="Unassembled WGS sequence"/>
</dbReference>
<dbReference type="EMBL" id="RCMV01000794">
    <property type="protein sequence ID" value="KAG3212829.1"/>
    <property type="molecule type" value="Genomic_DNA"/>
</dbReference>
<organism evidence="3 8">
    <name type="scientific">Phytophthora cactorum</name>
    <dbReference type="NCBI Taxonomy" id="29920"/>
    <lineage>
        <taxon>Eukaryota</taxon>
        <taxon>Sar</taxon>
        <taxon>Stramenopiles</taxon>
        <taxon>Oomycota</taxon>
        <taxon>Peronosporomycetes</taxon>
        <taxon>Peronosporales</taxon>
        <taxon>Peronosporaceae</taxon>
        <taxon>Phytophthora</taxon>
    </lineage>
</organism>
<dbReference type="Proteomes" id="UP000774804">
    <property type="component" value="Unassembled WGS sequence"/>
</dbReference>
<sequence length="60" mass="6441">MGQVKGRRRVAVSFCVLGWSGQPQGEVVVGESERDHDGGRGRNAATLVGNAAEEKMTDFH</sequence>
<dbReference type="Proteomes" id="UP000697107">
    <property type="component" value="Unassembled WGS sequence"/>
</dbReference>
<evidence type="ECO:0000313" key="7">
    <source>
        <dbReference type="EMBL" id="KAG6968534.1"/>
    </source>
</evidence>
<feature type="region of interest" description="Disordered" evidence="1">
    <location>
        <begin position="27"/>
        <end position="60"/>
    </location>
</feature>
<evidence type="ECO:0000313" key="4">
    <source>
        <dbReference type="EMBL" id="KAG2908051.1"/>
    </source>
</evidence>
<name>A0A8T1BCD5_9STRA</name>
<gene>
    <name evidence="7" type="ORF">JG687_00003706</name>
    <name evidence="2" type="ORF">PC113_g9130</name>
    <name evidence="3" type="ORF">PC115_g17211</name>
    <name evidence="4" type="ORF">PC117_g20062</name>
    <name evidence="5" type="ORF">PC118_g8269</name>
    <name evidence="6" type="ORF">PC129_g16220</name>
</gene>
<dbReference type="Proteomes" id="UP000688947">
    <property type="component" value="Unassembled WGS sequence"/>
</dbReference>
<feature type="compositionally biased region" description="Basic and acidic residues" evidence="1">
    <location>
        <begin position="31"/>
        <end position="40"/>
    </location>
</feature>
<dbReference type="EMBL" id="RCMG01000224">
    <property type="protein sequence ID" value="KAG2859244.1"/>
    <property type="molecule type" value="Genomic_DNA"/>
</dbReference>
<evidence type="ECO:0000313" key="8">
    <source>
        <dbReference type="Proteomes" id="UP000774804"/>
    </source>
</evidence>
<reference evidence="3" key="1">
    <citation type="submission" date="2018-10" db="EMBL/GenBank/DDBJ databases">
        <title>Effector identification in a new, highly contiguous assembly of the strawberry crown rot pathogen Phytophthora cactorum.</title>
        <authorList>
            <person name="Armitage A.D."/>
            <person name="Nellist C.F."/>
            <person name="Bates H."/>
            <person name="Vickerstaff R.J."/>
            <person name="Harrison R.J."/>
        </authorList>
    </citation>
    <scope>NUCLEOTIDE SEQUENCE</scope>
    <source>
        <strain evidence="2">15-7</strain>
        <strain evidence="3">4032</strain>
        <strain evidence="4">4040</strain>
        <strain evidence="5">P415</strain>
        <strain evidence="6">P421</strain>
    </source>
</reference>
<reference evidence="7" key="2">
    <citation type="submission" date="2021-01" db="EMBL/GenBank/DDBJ databases">
        <title>Phytophthora aleatoria, a newly-described species from Pinus radiata is distinct from Phytophthora cactorum isolates based on comparative genomics.</title>
        <authorList>
            <person name="Mcdougal R."/>
            <person name="Panda P."/>
            <person name="Williams N."/>
            <person name="Studholme D.J."/>
        </authorList>
    </citation>
    <scope>NUCLEOTIDE SEQUENCE</scope>
    <source>
        <strain evidence="7">NZFS 3830</strain>
    </source>
</reference>
<evidence type="ECO:0000256" key="1">
    <source>
        <dbReference type="SAM" id="MobiDB-lite"/>
    </source>
</evidence>
<protein>
    <submittedName>
        <fullName evidence="3">Uncharacterized protein</fullName>
    </submittedName>
</protein>
<dbReference type="EMBL" id="RCMK01000912">
    <property type="protein sequence ID" value="KAG2908051.1"/>
    <property type="molecule type" value="Genomic_DNA"/>
</dbReference>